<name>A0A5S9IRU5_UABAM</name>
<accession>A0A5S9IRU5</accession>
<dbReference type="EMBL" id="AP019860">
    <property type="protein sequence ID" value="BBM86291.1"/>
    <property type="molecule type" value="Genomic_DNA"/>
</dbReference>
<dbReference type="InterPro" id="IPR029002">
    <property type="entry name" value="PLPC/GPLD1"/>
</dbReference>
<evidence type="ECO:0000259" key="1">
    <source>
        <dbReference type="Pfam" id="PF00882"/>
    </source>
</evidence>
<dbReference type="Proteomes" id="UP000326354">
    <property type="component" value="Chromosome"/>
</dbReference>
<reference evidence="2 3" key="1">
    <citation type="submission" date="2019-08" db="EMBL/GenBank/DDBJ databases">
        <title>Complete genome sequence of Candidatus Uab amorphum.</title>
        <authorList>
            <person name="Shiratori T."/>
            <person name="Suzuki S."/>
            <person name="Kakizawa Y."/>
            <person name="Ishida K."/>
        </authorList>
    </citation>
    <scope>NUCLEOTIDE SEQUENCE [LARGE SCALE GENOMIC DNA]</scope>
    <source>
        <strain evidence="2 3">SRT547</strain>
    </source>
</reference>
<dbReference type="Pfam" id="PF00882">
    <property type="entry name" value="Zn_dep_PLPC"/>
    <property type="match status" value="1"/>
</dbReference>
<organism evidence="2 3">
    <name type="scientific">Uabimicrobium amorphum</name>
    <dbReference type="NCBI Taxonomy" id="2596890"/>
    <lineage>
        <taxon>Bacteria</taxon>
        <taxon>Pseudomonadati</taxon>
        <taxon>Planctomycetota</taxon>
        <taxon>Candidatus Uabimicrobiia</taxon>
        <taxon>Candidatus Uabimicrobiales</taxon>
        <taxon>Candidatus Uabimicrobiaceae</taxon>
        <taxon>Candidatus Uabimicrobium</taxon>
    </lineage>
</organism>
<keyword evidence="3" id="KW-1185">Reference proteome</keyword>
<dbReference type="RefSeq" id="WP_151970355.1">
    <property type="nucleotide sequence ID" value="NZ_AP019860.1"/>
</dbReference>
<dbReference type="AlphaFoldDB" id="A0A5S9IRU5"/>
<evidence type="ECO:0000313" key="2">
    <source>
        <dbReference type="EMBL" id="BBM86291.1"/>
    </source>
</evidence>
<sequence length="597" mass="68470">MRKIIIFLGIIFCLVDIWAFKPKTHLYIAEIALQDAIDDGKVRIPYVDYETKEIIGYHDCTVPADILHALKNYPAQYRAGVMGPDAYPDLITGQQAIHPKYVDRWFRYLWKHAQNKGPAVKAFVLGYLTHGAGDMFGHTFVNYFSGGAFTFSPKSNAVRHITIEGCIANQTPLQQAYHNVSIAGVENFIYEYLVDAHEDSELRKTLLKGAGTDFSLPLYFSKLKTKLKRYKQDYHNWINKRNAKIDGLKKKNRRERDKFIPDYITISARLVEIQLLEAEKKTFELGRAPAVKYAEEWIDDIERGLKRWVRVAHEIAVNLMLHPSGKSDIEKIKSIAYDYITKHLLSMYGAPDVVGEALRKIEEFIQEVIDSIPGLREFIEEVGHKVETFLKFLFEKTFGMSWEEFKSYFTEPEKRFPIVFLGRPTLQQFYTEHLGISGRNEKLSEENLFPAAQNTLTMSKLIFLDRFEGNKLLKKIGSPTTLNHENFMLGFIKNLDAGSQWDCCSVKMTLSQEPNTYRNFFMDQLGALKVQAVVKDNISLDRIHEGRGIYEAKETITTTGNMTITGAKKIRMEAKKIQIGPGFKIEEGARVNLNAKD</sequence>
<protein>
    <recommendedName>
        <fullName evidence="1">Phospholipase C/D domain-containing protein</fullName>
    </recommendedName>
</protein>
<dbReference type="KEGG" id="uam:UABAM_04677"/>
<dbReference type="OrthoDB" id="9757536at2"/>
<gene>
    <name evidence="2" type="ORF">UABAM_04677</name>
</gene>
<feature type="domain" description="Phospholipase C/D" evidence="1">
    <location>
        <begin position="57"/>
        <end position="168"/>
    </location>
</feature>
<proteinExistence type="predicted"/>
<evidence type="ECO:0000313" key="3">
    <source>
        <dbReference type="Proteomes" id="UP000326354"/>
    </source>
</evidence>